<keyword evidence="4" id="KW-0106">Calcium</keyword>
<keyword evidence="2" id="KW-0732">Signal</keyword>
<dbReference type="GO" id="GO:0008810">
    <property type="term" value="F:cellulase activity"/>
    <property type="evidence" value="ECO:0007669"/>
    <property type="project" value="InterPro"/>
</dbReference>
<feature type="region of interest" description="Disordered" evidence="5">
    <location>
        <begin position="1"/>
        <end position="25"/>
    </location>
</feature>
<keyword evidence="8" id="KW-1185">Reference proteome</keyword>
<dbReference type="SUPFAM" id="SSF49899">
    <property type="entry name" value="Concanavalin A-like lectins/glucanases"/>
    <property type="match status" value="1"/>
</dbReference>
<dbReference type="Gene3D" id="2.60.40.2030">
    <property type="match status" value="2"/>
</dbReference>
<dbReference type="InterPro" id="IPR013320">
    <property type="entry name" value="ConA-like_dom_sf"/>
</dbReference>
<dbReference type="CDD" id="cd08023">
    <property type="entry name" value="GH16_laminarinase_like"/>
    <property type="match status" value="1"/>
</dbReference>
<dbReference type="PANTHER" id="PTHR10963">
    <property type="entry name" value="GLYCOSYL HYDROLASE-RELATED"/>
    <property type="match status" value="1"/>
</dbReference>
<proteinExistence type="inferred from homology"/>
<evidence type="ECO:0000256" key="3">
    <source>
        <dbReference type="ARBA" id="ARBA00022737"/>
    </source>
</evidence>
<dbReference type="EMBL" id="WODA01000021">
    <property type="protein sequence ID" value="MUN07567.1"/>
    <property type="molecule type" value="Genomic_DNA"/>
</dbReference>
<protein>
    <submittedName>
        <fullName evidence="7">Family 16 glycosylhydrolase</fullName>
    </submittedName>
</protein>
<dbReference type="InterPro" id="IPR000757">
    <property type="entry name" value="Beta-glucanase-like"/>
</dbReference>
<keyword evidence="7" id="KW-0378">Hydrolase</keyword>
<dbReference type="Proteomes" id="UP000480122">
    <property type="component" value="Unassembled WGS sequence"/>
</dbReference>
<accession>A0A7C9HI41</accession>
<keyword evidence="3" id="KW-0677">Repeat</keyword>
<reference evidence="7 8" key="1">
    <citation type="submission" date="2019-11" db="EMBL/GenBank/DDBJ databases">
        <title>Agromyces kandeliae sp. nov., isolated from mangrove soil.</title>
        <authorList>
            <person name="Wang R."/>
        </authorList>
    </citation>
    <scope>NUCLEOTIDE SEQUENCE [LARGE SCALE GENOMIC DNA]</scope>
    <source>
        <strain evidence="7 8">JCM 11431</strain>
    </source>
</reference>
<evidence type="ECO:0000313" key="8">
    <source>
        <dbReference type="Proteomes" id="UP000480122"/>
    </source>
</evidence>
<dbReference type="AlphaFoldDB" id="A0A7C9HI41"/>
<dbReference type="GO" id="GO:0016020">
    <property type="term" value="C:membrane"/>
    <property type="evidence" value="ECO:0007669"/>
    <property type="project" value="InterPro"/>
</dbReference>
<sequence length="1118" mass="118463">MLRRAVSGPPRRRTGQRGRRSQYPQGACEIRRGLPTLSGTTSVVPFTHCNGARMDSKKRALSRRAAATLAAAAVVVAPLAAAAPASAAGSISVLADFEGGAPDGFFSYGAAGFGIVDVAAGSPDAKPGQTDPTKVVSYGWDVTAPGSFGGVGQTFAGARDVSAFDGVTLMVDGSGNGAVYQVELFDGGPNADASERFDVDVVDDTDGWKELRLSWSAFTRATDFQPGGAPDDGLGLTSLWGYAIPAVNGADTIRVDDIAVYSDSDLTPSVSFSTAAASTIEGDTVDVEVRLDLASDSPVTVELGAVDGTATLADGDYADPGTTVEFAPGETSRIIQVATTGDDADEGDETFTLELAAPSGAQLGSVTALEVTILDDDGEVVGPPSGRTAIVDDHESPLVRGDAGGIPVGWFEAQDPSSTVAFERTDAPPAPVPGAPEGNDVLSADFDVTSFGVVVRNFTNDAADAWTTEDWSTYEGIGFWMHGNGSGTDLFLDLLDNRNPGSTTDDAERFVVSFSDDWRGWRFLTFDFDEFSRKNIGNGAPNDGLTLTDMHGYAFGSLRTTTPQTFLYDDVLVYGQAEPPALAVGFDRSGYEVAEGDTATGVIRLNRVAETDVMVDWSAEATGARTATEDLSATPDRDFAPASGSVVIPAGEREATIELPTIEDGKHEVDETFIVRLSNPQGAEFGFVRTATVSIQDDDPIDATLVEDFETAPWLYDVTGNAELTTREIAAGDADAVPGQGAYEGVADFTHRGTATMTREFAGGQDWSDADGISLMVNGTGKPTRITVGIQDDPAPDAGPDTWELAWTDEFDGPAGAPANPENWTYETGGWGWGNDELQYYTDSTDNAALDGDGNLVITAREVDGEAAGLECWYGPCEVTSARLITEQKQEFEYGRIESRVQLPEGTGIWPAVWSLGTDFREVGWPQTGEIDIMEYVGRLPNEIFGTIHGPGYSGGQSYGGIYDFGAPVPDGWHEFAVEWTPEEITWEVDGIVFHQADPADVAPNEWVFDHPFSLITNIAVGGNFGGTPGEDLVFPQSLTVDYIRVYQAPDTAERFVASVVDRTAGWHEVTIPFDAFKRADEQPSGAPDDGLTLTDVQGYSLTFAGKGTHSIDRVTVE</sequence>
<evidence type="ECO:0000256" key="1">
    <source>
        <dbReference type="ARBA" id="ARBA00006865"/>
    </source>
</evidence>
<dbReference type="OrthoDB" id="9809583at2"/>
<dbReference type="InterPro" id="IPR050546">
    <property type="entry name" value="Glycosyl_Hydrlase_16"/>
</dbReference>
<dbReference type="Pfam" id="PF03425">
    <property type="entry name" value="CBM_11"/>
    <property type="match status" value="2"/>
</dbReference>
<dbReference type="PANTHER" id="PTHR10963:SF55">
    <property type="entry name" value="GLYCOSIDE HYDROLASE FAMILY 16 PROTEIN"/>
    <property type="match status" value="1"/>
</dbReference>
<feature type="domain" description="GH16" evidence="6">
    <location>
        <begin position="801"/>
        <end position="1052"/>
    </location>
</feature>
<gene>
    <name evidence="7" type="ORF">GLX25_10625</name>
</gene>
<dbReference type="InterPro" id="IPR008979">
    <property type="entry name" value="Galactose-bd-like_sf"/>
</dbReference>
<evidence type="ECO:0000256" key="5">
    <source>
        <dbReference type="SAM" id="MobiDB-lite"/>
    </source>
</evidence>
<dbReference type="GO" id="GO:0030245">
    <property type="term" value="P:cellulose catabolic process"/>
    <property type="evidence" value="ECO:0007669"/>
    <property type="project" value="InterPro"/>
</dbReference>
<comment type="similarity">
    <text evidence="1">Belongs to the glycosyl hydrolase 16 family.</text>
</comment>
<evidence type="ECO:0000259" key="6">
    <source>
        <dbReference type="PROSITE" id="PS51762"/>
    </source>
</evidence>
<comment type="caution">
    <text evidence="7">The sequence shown here is derived from an EMBL/GenBank/DDBJ whole genome shotgun (WGS) entry which is preliminary data.</text>
</comment>
<dbReference type="Gene3D" id="2.60.120.430">
    <property type="entry name" value="Galactose-binding lectin"/>
    <property type="match status" value="3"/>
</dbReference>
<evidence type="ECO:0000256" key="4">
    <source>
        <dbReference type="ARBA" id="ARBA00022837"/>
    </source>
</evidence>
<dbReference type="InterPro" id="IPR003644">
    <property type="entry name" value="Calx_beta"/>
</dbReference>
<dbReference type="Pfam" id="PF03160">
    <property type="entry name" value="Calx-beta"/>
    <property type="match status" value="2"/>
</dbReference>
<evidence type="ECO:0000256" key="2">
    <source>
        <dbReference type="ARBA" id="ARBA00022729"/>
    </source>
</evidence>
<name>A0A7C9HI41_9MICO</name>
<dbReference type="SMART" id="SM00237">
    <property type="entry name" value="Calx_beta"/>
    <property type="match status" value="2"/>
</dbReference>
<dbReference type="PROSITE" id="PS51762">
    <property type="entry name" value="GH16_2"/>
    <property type="match status" value="1"/>
</dbReference>
<dbReference type="Gene3D" id="2.60.120.200">
    <property type="match status" value="1"/>
</dbReference>
<organism evidence="7 8">
    <name type="scientific">Agromyces luteolus</name>
    <dbReference type="NCBI Taxonomy" id="88373"/>
    <lineage>
        <taxon>Bacteria</taxon>
        <taxon>Bacillati</taxon>
        <taxon>Actinomycetota</taxon>
        <taxon>Actinomycetes</taxon>
        <taxon>Micrococcales</taxon>
        <taxon>Microbacteriaceae</taxon>
        <taxon>Agromyces</taxon>
    </lineage>
</organism>
<dbReference type="SUPFAM" id="SSF49785">
    <property type="entry name" value="Galactose-binding domain-like"/>
    <property type="match status" value="2"/>
</dbReference>
<dbReference type="GO" id="GO:0007154">
    <property type="term" value="P:cell communication"/>
    <property type="evidence" value="ECO:0007669"/>
    <property type="project" value="InterPro"/>
</dbReference>
<evidence type="ECO:0000313" key="7">
    <source>
        <dbReference type="EMBL" id="MUN07567.1"/>
    </source>
</evidence>
<feature type="compositionally biased region" description="Basic residues" evidence="5">
    <location>
        <begin position="10"/>
        <end position="20"/>
    </location>
</feature>
<dbReference type="InterPro" id="IPR038081">
    <property type="entry name" value="CalX-like_sf"/>
</dbReference>
<dbReference type="SUPFAM" id="SSF141072">
    <property type="entry name" value="CalX-like"/>
    <property type="match status" value="2"/>
</dbReference>
<dbReference type="Pfam" id="PF00722">
    <property type="entry name" value="Glyco_hydro_16"/>
    <property type="match status" value="1"/>
</dbReference>
<dbReference type="InterPro" id="IPR005087">
    <property type="entry name" value="CBM11"/>
</dbReference>